<dbReference type="GO" id="GO:0031992">
    <property type="term" value="F:energy transducer activity"/>
    <property type="evidence" value="ECO:0007669"/>
    <property type="project" value="InterPro"/>
</dbReference>
<dbReference type="Gene3D" id="3.30.1150.10">
    <property type="match status" value="1"/>
</dbReference>
<comment type="subcellular location">
    <subcellularLocation>
        <location evidence="1">Cell inner membrane</location>
        <topology evidence="1">Single-pass membrane protein</topology>
        <orientation evidence="1">Periplasmic side</orientation>
    </subcellularLocation>
</comment>
<feature type="compositionally biased region" description="Basic and acidic residues" evidence="10">
    <location>
        <begin position="106"/>
        <end position="117"/>
    </location>
</feature>
<reference evidence="13 14" key="1">
    <citation type="journal article" date="2011" name="J. Bacteriol.">
        <title>Complete genome sequence of Acidaminococcus intestini RYC-MR95, a Gram-negative bacterium from the phylum Firmicutes.</title>
        <authorList>
            <person name="D'Auria G."/>
            <person name="Galan J.C."/>
            <person name="Rodriguez-Alcayna M."/>
            <person name="Moya A."/>
            <person name="Baquero F."/>
            <person name="Latorre A."/>
        </authorList>
    </citation>
    <scope>NUCLEOTIDE SEQUENCE [LARGE SCALE GENOMIC DNA]</scope>
    <source>
        <strain evidence="13 14">RyC-MR95</strain>
    </source>
</reference>
<dbReference type="InterPro" id="IPR051045">
    <property type="entry name" value="TonB-dependent_transducer"/>
</dbReference>
<dbReference type="InParanoid" id="G4Q557"/>
<dbReference type="GO" id="GO:0015031">
    <property type="term" value="P:protein transport"/>
    <property type="evidence" value="ECO:0007669"/>
    <property type="project" value="UniProtKB-KW"/>
</dbReference>
<keyword evidence="5" id="KW-0997">Cell inner membrane</keyword>
<evidence type="ECO:0000256" key="7">
    <source>
        <dbReference type="ARBA" id="ARBA00022927"/>
    </source>
</evidence>
<feature type="compositionally biased region" description="Polar residues" evidence="10">
    <location>
        <begin position="93"/>
        <end position="105"/>
    </location>
</feature>
<dbReference type="GeneID" id="92878940"/>
<dbReference type="Pfam" id="PF03544">
    <property type="entry name" value="TonB_C"/>
    <property type="match status" value="1"/>
</dbReference>
<dbReference type="GO" id="GO:0055085">
    <property type="term" value="P:transmembrane transport"/>
    <property type="evidence" value="ECO:0007669"/>
    <property type="project" value="InterPro"/>
</dbReference>
<dbReference type="AlphaFoldDB" id="G4Q557"/>
<dbReference type="InterPro" id="IPR006260">
    <property type="entry name" value="TonB/TolA_C"/>
</dbReference>
<protein>
    <recommendedName>
        <fullName evidence="12">TonB C-terminal domain-containing protein</fullName>
    </recommendedName>
</protein>
<keyword evidence="9 11" id="KW-0472">Membrane</keyword>
<keyword evidence="3" id="KW-0813">Transport</keyword>
<name>G4Q557_ACIIR</name>
<feature type="region of interest" description="Disordered" evidence="10">
    <location>
        <begin position="54"/>
        <end position="171"/>
    </location>
</feature>
<evidence type="ECO:0000256" key="10">
    <source>
        <dbReference type="SAM" id="MobiDB-lite"/>
    </source>
</evidence>
<dbReference type="KEGG" id="ain:Acin_0807"/>
<dbReference type="PANTHER" id="PTHR33446">
    <property type="entry name" value="PROTEIN TONB-RELATED"/>
    <property type="match status" value="1"/>
</dbReference>
<dbReference type="PATRIC" id="fig|568816.4.peg.781"/>
<evidence type="ECO:0000259" key="12">
    <source>
        <dbReference type="PROSITE" id="PS52015"/>
    </source>
</evidence>
<feature type="domain" description="TonB C-terminal" evidence="12">
    <location>
        <begin position="153"/>
        <end position="243"/>
    </location>
</feature>
<dbReference type="STRING" id="568816.Acin_0807"/>
<evidence type="ECO:0000313" key="14">
    <source>
        <dbReference type="Proteomes" id="UP000007093"/>
    </source>
</evidence>
<evidence type="ECO:0000256" key="8">
    <source>
        <dbReference type="ARBA" id="ARBA00022989"/>
    </source>
</evidence>
<dbReference type="eggNOG" id="COG0810">
    <property type="taxonomic scope" value="Bacteria"/>
</dbReference>
<comment type="similarity">
    <text evidence="2">Belongs to the TonB family.</text>
</comment>
<keyword evidence="4" id="KW-1003">Cell membrane</keyword>
<feature type="compositionally biased region" description="Gly residues" evidence="10">
    <location>
        <begin position="118"/>
        <end position="144"/>
    </location>
</feature>
<evidence type="ECO:0000256" key="6">
    <source>
        <dbReference type="ARBA" id="ARBA00022692"/>
    </source>
</evidence>
<dbReference type="InterPro" id="IPR037682">
    <property type="entry name" value="TonB_C"/>
</dbReference>
<evidence type="ECO:0000256" key="1">
    <source>
        <dbReference type="ARBA" id="ARBA00004383"/>
    </source>
</evidence>
<accession>G4Q557</accession>
<dbReference type="GO" id="GO:0030288">
    <property type="term" value="C:outer membrane-bounded periplasmic space"/>
    <property type="evidence" value="ECO:0007669"/>
    <property type="project" value="InterPro"/>
</dbReference>
<evidence type="ECO:0000256" key="3">
    <source>
        <dbReference type="ARBA" id="ARBA00022448"/>
    </source>
</evidence>
<dbReference type="RefSeq" id="WP_014128314.1">
    <property type="nucleotide sequence ID" value="NC_016077.1"/>
</dbReference>
<keyword evidence="8 11" id="KW-1133">Transmembrane helix</keyword>
<organism evidence="13 14">
    <name type="scientific">Acidaminococcus intestini (strain RyC-MR95)</name>
    <dbReference type="NCBI Taxonomy" id="568816"/>
    <lineage>
        <taxon>Bacteria</taxon>
        <taxon>Bacillati</taxon>
        <taxon>Bacillota</taxon>
        <taxon>Negativicutes</taxon>
        <taxon>Acidaminococcales</taxon>
        <taxon>Acidaminococcaceae</taxon>
        <taxon>Acidaminococcus</taxon>
    </lineage>
</organism>
<dbReference type="SUPFAM" id="SSF74653">
    <property type="entry name" value="TolA/TonB C-terminal domain"/>
    <property type="match status" value="1"/>
</dbReference>
<keyword evidence="7" id="KW-0653">Protein transport</keyword>
<dbReference type="GO" id="GO:0098797">
    <property type="term" value="C:plasma membrane protein complex"/>
    <property type="evidence" value="ECO:0007669"/>
    <property type="project" value="TreeGrafter"/>
</dbReference>
<sequence>MVLYAKDRSLMASILIHLFCFGIFSVLSYQGLMTHVKGKGPIYMVGLSGGRKGGAPPAAAPFRTKNLPPLPARSDDMVTEKSTALPSAKILQPSISKDASASFDVSNDRAESGEGSEKGSGAGTGMEEGTGDGAGEAGGSGSGGPSFDTDAIQPDVSPTLLSGSAPNYPEAMRSRGIEGRVTVQMVVGKDGAVEAASVIQSSGYGVMDKAALSAAYTYAFAPAYKEGYAVRCYASKTFVFALH</sequence>
<evidence type="ECO:0000256" key="9">
    <source>
        <dbReference type="ARBA" id="ARBA00023136"/>
    </source>
</evidence>
<dbReference type="EMBL" id="CP003058">
    <property type="protein sequence ID" value="AEQ22039.1"/>
    <property type="molecule type" value="Genomic_DNA"/>
</dbReference>
<gene>
    <name evidence="13" type="ordered locus">Acin_0807</name>
</gene>
<evidence type="ECO:0000313" key="13">
    <source>
        <dbReference type="EMBL" id="AEQ22039.1"/>
    </source>
</evidence>
<feature type="transmembrane region" description="Helical" evidence="11">
    <location>
        <begin position="12"/>
        <end position="32"/>
    </location>
</feature>
<proteinExistence type="inferred from homology"/>
<evidence type="ECO:0000256" key="4">
    <source>
        <dbReference type="ARBA" id="ARBA00022475"/>
    </source>
</evidence>
<dbReference type="PROSITE" id="PS52015">
    <property type="entry name" value="TONB_CTD"/>
    <property type="match status" value="1"/>
</dbReference>
<dbReference type="PANTHER" id="PTHR33446:SF2">
    <property type="entry name" value="PROTEIN TONB"/>
    <property type="match status" value="1"/>
</dbReference>
<keyword evidence="14" id="KW-1185">Reference proteome</keyword>
<dbReference type="Proteomes" id="UP000007093">
    <property type="component" value="Chromosome"/>
</dbReference>
<dbReference type="InterPro" id="IPR003538">
    <property type="entry name" value="TonB"/>
</dbReference>
<dbReference type="PRINTS" id="PR01374">
    <property type="entry name" value="TONBPROTEIN"/>
</dbReference>
<dbReference type="HOGENOM" id="CLU_1140645_0_0_9"/>
<evidence type="ECO:0000256" key="11">
    <source>
        <dbReference type="SAM" id="Phobius"/>
    </source>
</evidence>
<dbReference type="NCBIfam" id="TIGR01352">
    <property type="entry name" value="tonB_Cterm"/>
    <property type="match status" value="1"/>
</dbReference>
<evidence type="ECO:0000256" key="5">
    <source>
        <dbReference type="ARBA" id="ARBA00022519"/>
    </source>
</evidence>
<dbReference type="GO" id="GO:0015891">
    <property type="term" value="P:siderophore transport"/>
    <property type="evidence" value="ECO:0007669"/>
    <property type="project" value="InterPro"/>
</dbReference>
<keyword evidence="6 11" id="KW-0812">Transmembrane</keyword>
<evidence type="ECO:0000256" key="2">
    <source>
        <dbReference type="ARBA" id="ARBA00006555"/>
    </source>
</evidence>